<proteinExistence type="predicted"/>
<dbReference type="STRING" id="623281.SAMN05421747_11668"/>
<keyword evidence="3" id="KW-1185">Reference proteome</keyword>
<dbReference type="Proteomes" id="UP000199577">
    <property type="component" value="Unassembled WGS sequence"/>
</dbReference>
<evidence type="ECO:0008006" key="4">
    <source>
        <dbReference type="Google" id="ProtNLM"/>
    </source>
</evidence>
<name>A0A1I1KS48_9SPHI</name>
<feature type="chain" id="PRO_5011675556" description="Membrane or secreted protein" evidence="1">
    <location>
        <begin position="23"/>
        <end position="244"/>
    </location>
</feature>
<reference evidence="2 3" key="1">
    <citation type="submission" date="2016-10" db="EMBL/GenBank/DDBJ databases">
        <authorList>
            <person name="de Groot N.N."/>
        </authorList>
    </citation>
    <scope>NUCLEOTIDE SEQUENCE [LARGE SCALE GENOMIC DNA]</scope>
    <source>
        <strain evidence="2 3">DSM 22900</strain>
    </source>
</reference>
<dbReference type="AlphaFoldDB" id="A0A1I1KS48"/>
<evidence type="ECO:0000256" key="1">
    <source>
        <dbReference type="SAM" id="SignalP"/>
    </source>
</evidence>
<dbReference type="EMBL" id="FOLL01000016">
    <property type="protein sequence ID" value="SFC61518.1"/>
    <property type="molecule type" value="Genomic_DNA"/>
</dbReference>
<evidence type="ECO:0000313" key="2">
    <source>
        <dbReference type="EMBL" id="SFC61518.1"/>
    </source>
</evidence>
<dbReference type="Gene3D" id="2.40.128.490">
    <property type="entry name" value="Uncharacterised protein PF14869, DUF4488"/>
    <property type="match status" value="1"/>
</dbReference>
<dbReference type="RefSeq" id="WP_211657626.1">
    <property type="nucleotide sequence ID" value="NZ_FOLL01000016.1"/>
</dbReference>
<sequence>MKSPVPVFFVMVGLLTSLNSNALQADALSGAWHTQQGEIEQTAVFVDGYVSHSTFDIKNKKFIATRGGTYTTEGDKLIITWQYDTENVANKTPIATWLGQPSTFEYKVSGTLTTNLSGTRAAWRRIDSNEGPMAGVWRITGRKQGEDMGQMPLRDRRTLKILSGKRFQWVAINIKTGEFSGTGGGTYTFENGKYTEHIEFFSRDNSRVGASLTFDGKIEDGQWHHSGLSSTGNPIYEIWSKLEE</sequence>
<organism evidence="2 3">
    <name type="scientific">Parapedobacter composti</name>
    <dbReference type="NCBI Taxonomy" id="623281"/>
    <lineage>
        <taxon>Bacteria</taxon>
        <taxon>Pseudomonadati</taxon>
        <taxon>Bacteroidota</taxon>
        <taxon>Sphingobacteriia</taxon>
        <taxon>Sphingobacteriales</taxon>
        <taxon>Sphingobacteriaceae</taxon>
        <taxon>Parapedobacter</taxon>
    </lineage>
</organism>
<gene>
    <name evidence="2" type="ORF">SAMN05421747_11668</name>
</gene>
<accession>A0A1I1KS48</accession>
<evidence type="ECO:0000313" key="3">
    <source>
        <dbReference type="Proteomes" id="UP000199577"/>
    </source>
</evidence>
<keyword evidence="1" id="KW-0732">Signal</keyword>
<protein>
    <recommendedName>
        <fullName evidence="4">Membrane or secreted protein</fullName>
    </recommendedName>
</protein>
<feature type="signal peptide" evidence="1">
    <location>
        <begin position="1"/>
        <end position="22"/>
    </location>
</feature>